<accession>A0A2I0KB08</accession>
<protein>
    <submittedName>
        <fullName evidence="2">Uncharacterized protein</fullName>
    </submittedName>
</protein>
<reference evidence="2 3" key="1">
    <citation type="submission" date="2017-11" db="EMBL/GenBank/DDBJ databases">
        <title>De-novo sequencing of pomegranate (Punica granatum L.) genome.</title>
        <authorList>
            <person name="Akparov Z."/>
            <person name="Amiraslanov A."/>
            <person name="Hajiyeva S."/>
            <person name="Abbasov M."/>
            <person name="Kaur K."/>
            <person name="Hamwieh A."/>
            <person name="Solovyev V."/>
            <person name="Salamov A."/>
            <person name="Braich B."/>
            <person name="Kosarev P."/>
            <person name="Mahmoud A."/>
            <person name="Hajiyev E."/>
            <person name="Babayeva S."/>
            <person name="Izzatullayeva V."/>
            <person name="Mammadov A."/>
            <person name="Mammadov A."/>
            <person name="Sharifova S."/>
            <person name="Ojaghi J."/>
            <person name="Eynullazada K."/>
            <person name="Bayramov B."/>
            <person name="Abdulazimova A."/>
            <person name="Shahmuradov I."/>
        </authorList>
    </citation>
    <scope>NUCLEOTIDE SEQUENCE [LARGE SCALE GENOMIC DNA]</scope>
    <source>
        <strain evidence="3">cv. AG2017</strain>
        <tissue evidence="2">Leaf</tissue>
    </source>
</reference>
<sequence length="117" mass="13183">MHNVESNQNGPHVSPHPPSTEDKVLEAYNHEADFFLHFGLEEEGITDEATPRLLEQVQQHPISTAIGLAPAWWHCPWRCCLPGTPLDPPMGVLRRWGQAAWPALGPHGLPPFYFFKN</sequence>
<keyword evidence="3" id="KW-1185">Reference proteome</keyword>
<evidence type="ECO:0000256" key="1">
    <source>
        <dbReference type="SAM" id="MobiDB-lite"/>
    </source>
</evidence>
<dbReference type="Proteomes" id="UP000233551">
    <property type="component" value="Unassembled WGS sequence"/>
</dbReference>
<organism evidence="2 3">
    <name type="scientific">Punica granatum</name>
    <name type="common">Pomegranate</name>
    <dbReference type="NCBI Taxonomy" id="22663"/>
    <lineage>
        <taxon>Eukaryota</taxon>
        <taxon>Viridiplantae</taxon>
        <taxon>Streptophyta</taxon>
        <taxon>Embryophyta</taxon>
        <taxon>Tracheophyta</taxon>
        <taxon>Spermatophyta</taxon>
        <taxon>Magnoliopsida</taxon>
        <taxon>eudicotyledons</taxon>
        <taxon>Gunneridae</taxon>
        <taxon>Pentapetalae</taxon>
        <taxon>rosids</taxon>
        <taxon>malvids</taxon>
        <taxon>Myrtales</taxon>
        <taxon>Lythraceae</taxon>
        <taxon>Punica</taxon>
    </lineage>
</organism>
<name>A0A2I0KB08_PUNGR</name>
<feature type="region of interest" description="Disordered" evidence="1">
    <location>
        <begin position="1"/>
        <end position="23"/>
    </location>
</feature>
<dbReference type="AlphaFoldDB" id="A0A2I0KB08"/>
<dbReference type="EMBL" id="PGOL01000734">
    <property type="protein sequence ID" value="PKI65702.1"/>
    <property type="molecule type" value="Genomic_DNA"/>
</dbReference>
<feature type="compositionally biased region" description="Polar residues" evidence="1">
    <location>
        <begin position="1"/>
        <end position="11"/>
    </location>
</feature>
<comment type="caution">
    <text evidence="2">The sequence shown here is derived from an EMBL/GenBank/DDBJ whole genome shotgun (WGS) entry which is preliminary data.</text>
</comment>
<evidence type="ECO:0000313" key="2">
    <source>
        <dbReference type="EMBL" id="PKI65702.1"/>
    </source>
</evidence>
<proteinExistence type="predicted"/>
<evidence type="ECO:0000313" key="3">
    <source>
        <dbReference type="Proteomes" id="UP000233551"/>
    </source>
</evidence>
<gene>
    <name evidence="2" type="ORF">CRG98_013891</name>
</gene>